<dbReference type="EMBL" id="WPNZ01000031">
    <property type="protein sequence ID" value="MVO90233.1"/>
    <property type="molecule type" value="Genomic_DNA"/>
</dbReference>
<dbReference type="InterPro" id="IPR019734">
    <property type="entry name" value="TPR_rpt"/>
</dbReference>
<dbReference type="SUPFAM" id="SSF48452">
    <property type="entry name" value="TPR-like"/>
    <property type="match status" value="1"/>
</dbReference>
<evidence type="ECO:0000313" key="2">
    <source>
        <dbReference type="Proteomes" id="UP000483802"/>
    </source>
</evidence>
<comment type="caution">
    <text evidence="1">The sequence shown here is derived from an EMBL/GenBank/DDBJ whole genome shotgun (WGS) entry which is preliminary data.</text>
</comment>
<dbReference type="Proteomes" id="UP000483802">
    <property type="component" value="Unassembled WGS sequence"/>
</dbReference>
<dbReference type="PANTHER" id="PTHR47691">
    <property type="entry name" value="REGULATOR-RELATED"/>
    <property type="match status" value="1"/>
</dbReference>
<dbReference type="Gene3D" id="3.40.50.300">
    <property type="entry name" value="P-loop containing nucleotide triphosphate hydrolases"/>
    <property type="match status" value="1"/>
</dbReference>
<dbReference type="PANTHER" id="PTHR47691:SF3">
    <property type="entry name" value="HTH-TYPE TRANSCRIPTIONAL REGULATOR RV0890C-RELATED"/>
    <property type="match status" value="1"/>
</dbReference>
<dbReference type="InterPro" id="IPR011990">
    <property type="entry name" value="TPR-like_helical_dom_sf"/>
</dbReference>
<sequence>MTDVPHPPADSANNLVTDYAGAVVQAGHVGTLQLHTPCVAPPPPRQMLPVPQTWIDRSTVLRELDAAAADRRGGPSLLVVISGVGGVGKTALATKWLASRSADTPGGQVYADLSRGRHESAEALVRRVLRHFLRSTGHDPGTDDVQELAAWWRSASHGPRLGILLDNAEGAADVQPLLPGDAGHLIMVTSRVRLDALTAQGALRCELPPLNRAVAERLLARIAGRELAHERRGAAQTRGALRTIASACNYLPLALVVAATSLTTRPERQIAAVARELDHATILERHALVPVLEQRYADLPTASDRQAYRLLSVAPLREIEADAAANICQLARPEAASALRTLADAGLLERLGPRSGRGVTYRFHDAVKEHAQQRAQDEDGPTGVDEAMRRCGAWLLVTSTRAERILTPHHRQLARDLHHHVDRFAFADDDHGAALRWVEAHLPDVALTVYEARRQGWHVLVWQLVHATWPAFHYLRPMELSAELHRLGAEAAEACGDREALREMLTTGVIALRALNRVPEAAQWAARALTLAREDGDIRSLSQATHELGVCARAHGDKKEARQYLFEARVMREENGDCRGAALTSIVESQIDLDDGQPNRAIDRVGPAHVDLRSVGDTINAGRACLVLAEAHSRIGSSANAARLLNRAEDDFQHAGSPTGQARVLRMRGRLAEQDGDTATARTHYTAALALYKKTSPQDADEVTTLLNALPKGWVTPTP</sequence>
<evidence type="ECO:0000313" key="1">
    <source>
        <dbReference type="EMBL" id="MVO90233.1"/>
    </source>
</evidence>
<reference evidence="1 2" key="1">
    <citation type="submission" date="2019-11" db="EMBL/GenBank/DDBJ databases">
        <title>Streptomyces typhae sp. nov., a novel endophytic actinomycete isolated from the root of cattail pollen (Typha angustifolia L.).</title>
        <authorList>
            <person name="Peng C."/>
        </authorList>
    </citation>
    <scope>NUCLEOTIDE SEQUENCE [LARGE SCALE GENOMIC DNA]</scope>
    <source>
        <strain evidence="2">p1417</strain>
    </source>
</reference>
<gene>
    <name evidence="1" type="ORF">GPA10_37160</name>
</gene>
<evidence type="ECO:0008006" key="3">
    <source>
        <dbReference type="Google" id="ProtNLM"/>
    </source>
</evidence>
<keyword evidence="2" id="KW-1185">Reference proteome</keyword>
<protein>
    <recommendedName>
        <fullName evidence="3">NB-ARC domain-containing protein</fullName>
    </recommendedName>
</protein>
<dbReference type="InterPro" id="IPR027417">
    <property type="entry name" value="P-loop_NTPase"/>
</dbReference>
<dbReference type="SMART" id="SM00028">
    <property type="entry name" value="TPR"/>
    <property type="match status" value="2"/>
</dbReference>
<name>A0A6L6X8J4_9ACTN</name>
<dbReference type="PRINTS" id="PR00364">
    <property type="entry name" value="DISEASERSIST"/>
</dbReference>
<proteinExistence type="predicted"/>
<dbReference type="AlphaFoldDB" id="A0A6L6X8J4"/>
<dbReference type="Gene3D" id="1.25.40.10">
    <property type="entry name" value="Tetratricopeptide repeat domain"/>
    <property type="match status" value="2"/>
</dbReference>
<dbReference type="SUPFAM" id="SSF52540">
    <property type="entry name" value="P-loop containing nucleoside triphosphate hydrolases"/>
    <property type="match status" value="1"/>
</dbReference>
<dbReference type="RefSeq" id="WP_157169255.1">
    <property type="nucleotide sequence ID" value="NZ_WPNZ01000031.1"/>
</dbReference>
<accession>A0A6L6X8J4</accession>
<organism evidence="1 2">
    <name type="scientific">Streptomyces typhae</name>
    <dbReference type="NCBI Taxonomy" id="2681492"/>
    <lineage>
        <taxon>Bacteria</taxon>
        <taxon>Bacillati</taxon>
        <taxon>Actinomycetota</taxon>
        <taxon>Actinomycetes</taxon>
        <taxon>Kitasatosporales</taxon>
        <taxon>Streptomycetaceae</taxon>
        <taxon>Streptomyces</taxon>
    </lineage>
</organism>